<dbReference type="Gene3D" id="3.30.60.30">
    <property type="match status" value="1"/>
</dbReference>
<dbReference type="SUPFAM" id="SSF100895">
    <property type="entry name" value="Kazal-type serine protease inhibitors"/>
    <property type="match status" value="1"/>
</dbReference>
<feature type="domain" description="Kazal-like" evidence="2">
    <location>
        <begin position="123"/>
        <end position="182"/>
    </location>
</feature>
<dbReference type="Proteomes" id="UP000037069">
    <property type="component" value="Unassembled WGS sequence"/>
</dbReference>
<evidence type="ECO:0000313" key="3">
    <source>
        <dbReference type="EMBL" id="KNC32667.1"/>
    </source>
</evidence>
<dbReference type="Pfam" id="PF07648">
    <property type="entry name" value="Kazal_2"/>
    <property type="match status" value="1"/>
</dbReference>
<evidence type="ECO:0000256" key="1">
    <source>
        <dbReference type="SAM" id="SignalP"/>
    </source>
</evidence>
<dbReference type="AlphaFoldDB" id="A0A0L0CKC1"/>
<dbReference type="InterPro" id="IPR036058">
    <property type="entry name" value="Kazal_dom_sf"/>
</dbReference>
<evidence type="ECO:0000313" key="4">
    <source>
        <dbReference type="Proteomes" id="UP000037069"/>
    </source>
</evidence>
<proteinExistence type="predicted"/>
<dbReference type="OrthoDB" id="8028076at2759"/>
<evidence type="ECO:0000259" key="2">
    <source>
        <dbReference type="PROSITE" id="PS51465"/>
    </source>
</evidence>
<dbReference type="PROSITE" id="PS51465">
    <property type="entry name" value="KAZAL_2"/>
    <property type="match status" value="1"/>
</dbReference>
<feature type="signal peptide" evidence="1">
    <location>
        <begin position="1"/>
        <end position="16"/>
    </location>
</feature>
<comment type="caution">
    <text evidence="3">The sequence shown here is derived from an EMBL/GenBank/DDBJ whole genome shotgun (WGS) entry which is preliminary data.</text>
</comment>
<accession>A0A0L0CKC1</accession>
<dbReference type="EMBL" id="JRES01000296">
    <property type="protein sequence ID" value="KNC32667.1"/>
    <property type="molecule type" value="Genomic_DNA"/>
</dbReference>
<name>A0A0L0CKC1_LUCCU</name>
<feature type="chain" id="PRO_5005536476" description="Kazal-like domain-containing protein" evidence="1">
    <location>
        <begin position="17"/>
        <end position="193"/>
    </location>
</feature>
<protein>
    <recommendedName>
        <fullName evidence="2">Kazal-like domain-containing protein</fullName>
    </recommendedName>
</protein>
<sequence length="193" mass="21897">MKCLLLLGAVVLVCQAAVVPQEDDQDIKVIDDKMSRMSPDFGIHDLIVIPIPPIPPFISKRSGDIEEVDEITNKDMSMNPMDMEITTEIDPLMSMETQRKKRSTPFISETVEWFTNLPNDQDVSTTEPCDLLCTKFELDPICASNGVCLHEFPNQCTLEVYNCKHKGGSVFEPTEHKDKCQMHWLTQCDESEM</sequence>
<keyword evidence="4" id="KW-1185">Reference proteome</keyword>
<reference evidence="3 4" key="1">
    <citation type="journal article" date="2015" name="Nat. Commun.">
        <title>Lucilia cuprina genome unlocks parasitic fly biology to underpin future interventions.</title>
        <authorList>
            <person name="Anstead C.A."/>
            <person name="Korhonen P.K."/>
            <person name="Young N.D."/>
            <person name="Hall R.S."/>
            <person name="Jex A.R."/>
            <person name="Murali S.C."/>
            <person name="Hughes D.S."/>
            <person name="Lee S.F."/>
            <person name="Perry T."/>
            <person name="Stroehlein A.J."/>
            <person name="Ansell B.R."/>
            <person name="Breugelmans B."/>
            <person name="Hofmann A."/>
            <person name="Qu J."/>
            <person name="Dugan S."/>
            <person name="Lee S.L."/>
            <person name="Chao H."/>
            <person name="Dinh H."/>
            <person name="Han Y."/>
            <person name="Doddapaneni H.V."/>
            <person name="Worley K.C."/>
            <person name="Muzny D.M."/>
            <person name="Ioannidis P."/>
            <person name="Waterhouse R.M."/>
            <person name="Zdobnov E.M."/>
            <person name="James P.J."/>
            <person name="Bagnall N.H."/>
            <person name="Kotze A.C."/>
            <person name="Gibbs R.A."/>
            <person name="Richards S."/>
            <person name="Batterham P."/>
            <person name="Gasser R.B."/>
        </authorList>
    </citation>
    <scope>NUCLEOTIDE SEQUENCE [LARGE SCALE GENOMIC DNA]</scope>
    <source>
        <strain evidence="3 4">LS</strain>
        <tissue evidence="3">Full body</tissue>
    </source>
</reference>
<dbReference type="InterPro" id="IPR002350">
    <property type="entry name" value="Kazal_dom"/>
</dbReference>
<gene>
    <name evidence="3" type="ORF">FF38_13215</name>
</gene>
<keyword evidence="1" id="KW-0732">Signal</keyword>
<organism evidence="3 4">
    <name type="scientific">Lucilia cuprina</name>
    <name type="common">Green bottle fly</name>
    <name type="synonym">Australian sheep blowfly</name>
    <dbReference type="NCBI Taxonomy" id="7375"/>
    <lineage>
        <taxon>Eukaryota</taxon>
        <taxon>Metazoa</taxon>
        <taxon>Ecdysozoa</taxon>
        <taxon>Arthropoda</taxon>
        <taxon>Hexapoda</taxon>
        <taxon>Insecta</taxon>
        <taxon>Pterygota</taxon>
        <taxon>Neoptera</taxon>
        <taxon>Endopterygota</taxon>
        <taxon>Diptera</taxon>
        <taxon>Brachycera</taxon>
        <taxon>Muscomorpha</taxon>
        <taxon>Oestroidea</taxon>
        <taxon>Calliphoridae</taxon>
        <taxon>Luciliinae</taxon>
        <taxon>Lucilia</taxon>
    </lineage>
</organism>